<organism evidence="1 2">
    <name type="scientific">Armillaria solidipes</name>
    <dbReference type="NCBI Taxonomy" id="1076256"/>
    <lineage>
        <taxon>Eukaryota</taxon>
        <taxon>Fungi</taxon>
        <taxon>Dikarya</taxon>
        <taxon>Basidiomycota</taxon>
        <taxon>Agaricomycotina</taxon>
        <taxon>Agaricomycetes</taxon>
        <taxon>Agaricomycetidae</taxon>
        <taxon>Agaricales</taxon>
        <taxon>Marasmiineae</taxon>
        <taxon>Physalacriaceae</taxon>
        <taxon>Armillaria</taxon>
    </lineage>
</organism>
<keyword evidence="2" id="KW-1185">Reference proteome</keyword>
<accession>A0A2H3BPU9</accession>
<dbReference type="EMBL" id="KZ293447">
    <property type="protein sequence ID" value="PBK65086.1"/>
    <property type="molecule type" value="Genomic_DNA"/>
</dbReference>
<dbReference type="AlphaFoldDB" id="A0A2H3BPU9"/>
<evidence type="ECO:0000313" key="2">
    <source>
        <dbReference type="Proteomes" id="UP000218334"/>
    </source>
</evidence>
<protein>
    <submittedName>
        <fullName evidence="1">Uncharacterized protein</fullName>
    </submittedName>
</protein>
<reference evidence="2" key="1">
    <citation type="journal article" date="2017" name="Nat. Ecol. Evol.">
        <title>Genome expansion and lineage-specific genetic innovations in the forest pathogenic fungi Armillaria.</title>
        <authorList>
            <person name="Sipos G."/>
            <person name="Prasanna A.N."/>
            <person name="Walter M.C."/>
            <person name="O'Connor E."/>
            <person name="Balint B."/>
            <person name="Krizsan K."/>
            <person name="Kiss B."/>
            <person name="Hess J."/>
            <person name="Varga T."/>
            <person name="Slot J."/>
            <person name="Riley R."/>
            <person name="Boka B."/>
            <person name="Rigling D."/>
            <person name="Barry K."/>
            <person name="Lee J."/>
            <person name="Mihaltcheva S."/>
            <person name="LaButti K."/>
            <person name="Lipzen A."/>
            <person name="Waldron R."/>
            <person name="Moloney N.M."/>
            <person name="Sperisen C."/>
            <person name="Kredics L."/>
            <person name="Vagvoelgyi C."/>
            <person name="Patrignani A."/>
            <person name="Fitzpatrick D."/>
            <person name="Nagy I."/>
            <person name="Doyle S."/>
            <person name="Anderson J.B."/>
            <person name="Grigoriev I.V."/>
            <person name="Gueldener U."/>
            <person name="Muensterkoetter M."/>
            <person name="Nagy L.G."/>
        </authorList>
    </citation>
    <scope>NUCLEOTIDE SEQUENCE [LARGE SCALE GENOMIC DNA]</scope>
    <source>
        <strain evidence="2">28-4</strain>
    </source>
</reference>
<gene>
    <name evidence="1" type="ORF">ARMSODRAFT_978512</name>
</gene>
<sequence>MATEADWRSWINSFEDYWYRFTPTNEELRYTFYASNRLQGNGGAHLSVVIFWEMAVTPFLCIPENGGSTEMDWENDPISESLRRSMSLNFSPTPTAQAEKLKSDVSAYPDLLPARRPVSSGNLDGKPFPLVLSTQTDMGDGKAIFAMLIKTRYATLLDMHTVRWCKEQDVVTT</sequence>
<dbReference type="Proteomes" id="UP000218334">
    <property type="component" value="Unassembled WGS sequence"/>
</dbReference>
<evidence type="ECO:0000313" key="1">
    <source>
        <dbReference type="EMBL" id="PBK65086.1"/>
    </source>
</evidence>
<proteinExistence type="predicted"/>
<name>A0A2H3BPU9_9AGAR</name>